<dbReference type="InterPro" id="IPR052919">
    <property type="entry name" value="TA_system_RNase"/>
</dbReference>
<name>A0ABW3GJJ3_9PROT</name>
<organism evidence="2 3">
    <name type="scientific">Methylophilus glucosoxydans</name>
    <dbReference type="NCBI Taxonomy" id="752553"/>
    <lineage>
        <taxon>Bacteria</taxon>
        <taxon>Pseudomonadati</taxon>
        <taxon>Pseudomonadota</taxon>
        <taxon>Betaproteobacteria</taxon>
        <taxon>Nitrosomonadales</taxon>
        <taxon>Methylophilaceae</taxon>
        <taxon>Methylophilus</taxon>
    </lineage>
</organism>
<protein>
    <submittedName>
        <fullName evidence="2">Type II toxin-antitoxin system VapC family toxin</fullName>
    </submittedName>
</protein>
<dbReference type="Proteomes" id="UP001597106">
    <property type="component" value="Unassembled WGS sequence"/>
</dbReference>
<dbReference type="InterPro" id="IPR002716">
    <property type="entry name" value="PIN_dom"/>
</dbReference>
<evidence type="ECO:0000259" key="1">
    <source>
        <dbReference type="Pfam" id="PF01850"/>
    </source>
</evidence>
<evidence type="ECO:0000313" key="2">
    <source>
        <dbReference type="EMBL" id="MFD0930685.1"/>
    </source>
</evidence>
<comment type="caution">
    <text evidence="2">The sequence shown here is derived from an EMBL/GenBank/DDBJ whole genome shotgun (WGS) entry which is preliminary data.</text>
</comment>
<feature type="domain" description="PIN" evidence="1">
    <location>
        <begin position="4"/>
        <end position="118"/>
    </location>
</feature>
<dbReference type="RefSeq" id="WP_379077436.1">
    <property type="nucleotide sequence ID" value="NZ_JBHTJW010000003.1"/>
</dbReference>
<dbReference type="CDD" id="cd09872">
    <property type="entry name" value="PIN_Sll0205-like"/>
    <property type="match status" value="1"/>
</dbReference>
<proteinExistence type="predicted"/>
<keyword evidence="3" id="KW-1185">Reference proteome</keyword>
<accession>A0ABW3GJJ3</accession>
<dbReference type="SUPFAM" id="SSF88723">
    <property type="entry name" value="PIN domain-like"/>
    <property type="match status" value="1"/>
</dbReference>
<dbReference type="EMBL" id="JBHTJW010000003">
    <property type="protein sequence ID" value="MFD0930685.1"/>
    <property type="molecule type" value="Genomic_DNA"/>
</dbReference>
<dbReference type="InterPro" id="IPR041705">
    <property type="entry name" value="PIN_Sll0205"/>
</dbReference>
<dbReference type="Gene3D" id="3.40.50.1010">
    <property type="entry name" value="5'-nuclease"/>
    <property type="match status" value="1"/>
</dbReference>
<sequence>MKLLLDTHILLWAAAGAEQLPSKAKALIEDTGNQLFFSSASLWEIAIKNTLGRADFKVDLAVLRRNLLENGFEEIAINSSHAMSVATLPEVHKDPFDRMLLAQTQVEGVTLMTADRQLGGYPVALVMV</sequence>
<dbReference type="PANTHER" id="PTHR36173:SF2">
    <property type="entry name" value="RIBONUCLEASE VAPC16"/>
    <property type="match status" value="1"/>
</dbReference>
<evidence type="ECO:0000313" key="3">
    <source>
        <dbReference type="Proteomes" id="UP001597106"/>
    </source>
</evidence>
<gene>
    <name evidence="2" type="ORF">ACFQ1T_12935</name>
</gene>
<dbReference type="PANTHER" id="PTHR36173">
    <property type="entry name" value="RIBONUCLEASE VAPC16-RELATED"/>
    <property type="match status" value="1"/>
</dbReference>
<reference evidence="3" key="1">
    <citation type="journal article" date="2019" name="Int. J. Syst. Evol. Microbiol.">
        <title>The Global Catalogue of Microorganisms (GCM) 10K type strain sequencing project: providing services to taxonomists for standard genome sequencing and annotation.</title>
        <authorList>
            <consortium name="The Broad Institute Genomics Platform"/>
            <consortium name="The Broad Institute Genome Sequencing Center for Infectious Disease"/>
            <person name="Wu L."/>
            <person name="Ma J."/>
        </authorList>
    </citation>
    <scope>NUCLEOTIDE SEQUENCE [LARGE SCALE GENOMIC DNA]</scope>
    <source>
        <strain evidence="3">CCUG 59685</strain>
    </source>
</reference>
<dbReference type="Pfam" id="PF01850">
    <property type="entry name" value="PIN"/>
    <property type="match status" value="1"/>
</dbReference>
<dbReference type="InterPro" id="IPR029060">
    <property type="entry name" value="PIN-like_dom_sf"/>
</dbReference>